<dbReference type="Proteomes" id="UP000324585">
    <property type="component" value="Unassembled WGS sequence"/>
</dbReference>
<evidence type="ECO:0000313" key="6">
    <source>
        <dbReference type="Proteomes" id="UP000324585"/>
    </source>
</evidence>
<evidence type="ECO:0000256" key="2">
    <source>
        <dbReference type="ARBA" id="ARBA00023141"/>
    </source>
</evidence>
<organism evidence="5 6">
    <name type="scientific">Porphyridium purpureum</name>
    <name type="common">Red alga</name>
    <name type="synonym">Porphyridium cruentum</name>
    <dbReference type="NCBI Taxonomy" id="35688"/>
    <lineage>
        <taxon>Eukaryota</taxon>
        <taxon>Rhodophyta</taxon>
        <taxon>Bangiophyceae</taxon>
        <taxon>Porphyridiales</taxon>
        <taxon>Porphyridiaceae</taxon>
        <taxon>Porphyridium</taxon>
    </lineage>
</organism>
<dbReference type="PANTHER" id="PTHR33563:SF1">
    <property type="entry name" value="3-DEHYDROQUINATE SYNTHASE"/>
    <property type="match status" value="1"/>
</dbReference>
<dbReference type="GO" id="GO:0008652">
    <property type="term" value="P:amino acid biosynthetic process"/>
    <property type="evidence" value="ECO:0007669"/>
    <property type="project" value="UniProtKB-KW"/>
</dbReference>
<protein>
    <submittedName>
        <fullName evidence="5">3-dehydroquinate synthase</fullName>
    </submittedName>
</protein>
<dbReference type="Pfam" id="PF26558">
    <property type="entry name" value="DHQS_2nd"/>
    <property type="match status" value="1"/>
</dbReference>
<evidence type="ECO:0000313" key="5">
    <source>
        <dbReference type="EMBL" id="KAA8497856.1"/>
    </source>
</evidence>
<keyword evidence="6" id="KW-1185">Reference proteome</keyword>
<evidence type="ECO:0000259" key="4">
    <source>
        <dbReference type="Pfam" id="PF26558"/>
    </source>
</evidence>
<dbReference type="PANTHER" id="PTHR33563">
    <property type="match status" value="1"/>
</dbReference>
<dbReference type="InterPro" id="IPR030960">
    <property type="entry name" value="DHQS/DOIS_N"/>
</dbReference>
<keyword evidence="2" id="KW-0057">Aromatic amino acid biosynthesis</keyword>
<gene>
    <name evidence="5" type="ORF">FVE85_5441</name>
</gene>
<feature type="domain" description="3-dehydroquinate synthase N-terminal" evidence="3">
    <location>
        <begin position="76"/>
        <end position="276"/>
    </location>
</feature>
<evidence type="ECO:0000256" key="1">
    <source>
        <dbReference type="ARBA" id="ARBA00022605"/>
    </source>
</evidence>
<dbReference type="GO" id="GO:0009073">
    <property type="term" value="P:aromatic amino acid family biosynthetic process"/>
    <property type="evidence" value="ECO:0007669"/>
    <property type="project" value="UniProtKB-KW"/>
</dbReference>
<dbReference type="GO" id="GO:0016491">
    <property type="term" value="F:oxidoreductase activity"/>
    <property type="evidence" value="ECO:0007669"/>
    <property type="project" value="InterPro"/>
</dbReference>
<keyword evidence="1" id="KW-0028">Amino-acid biosynthesis</keyword>
<proteinExistence type="predicted"/>
<dbReference type="OrthoDB" id="3275at2759"/>
<dbReference type="Pfam" id="PF01959">
    <property type="entry name" value="DHQS"/>
    <property type="match status" value="1"/>
</dbReference>
<name>A0A5J4Z2J6_PORPP</name>
<accession>A0A5J4Z2J6</accession>
<sequence>MAAFACLAGKELRRCRSATPDPSRCAGLRHVRVGVCFARRHARLRMGIVDGPAAAAATGEIDEEVRAHWQYANRSRVVWIMPRSKAAFTAAIEAGFEDFVYDFSTDGARASAAEQYASYSALARHRAFCVVSSSVGIRGDSLDTDWLEVYRLEITNAEHTPAPVGRAVAEYVRLKSEMQQEQAICALKQEAGRMRMLIMDATTSEKGSTWSRIPAENLIAVAGSTTARGGSTLPAVQLLAKVDAVDDAWPMLESLDRGMDGVILEASDALQVIQLRSQLELASEAGGSGPDGLAGMQPQVARVVSVTPVGMGDRVCVDMCQILRPDEGILVGNSSQGMFLVLSEASENAYVASRPFRVNASAVCAYTRAPQGRTAYLSELHAGRRVLVVSAHAGSARTAVVGRVKIEQRPLLLVEAEASCEDGEIRRFSIMLQNAETVKLAVPSADTKTGADSANTGVSVTQLRVGDAIVVALDTKFARHTGIAIDQKVLEK</sequence>
<evidence type="ECO:0000259" key="3">
    <source>
        <dbReference type="Pfam" id="PF01959"/>
    </source>
</evidence>
<dbReference type="GO" id="GO:0003856">
    <property type="term" value="F:3-dehydroquinate synthase activity"/>
    <property type="evidence" value="ECO:0007669"/>
    <property type="project" value="InterPro"/>
</dbReference>
<dbReference type="InterPro" id="IPR056179">
    <property type="entry name" value="DHQS_C"/>
</dbReference>
<dbReference type="InterPro" id="IPR002812">
    <property type="entry name" value="DHQS"/>
</dbReference>
<comment type="caution">
    <text evidence="5">The sequence shown here is derived from an EMBL/GenBank/DDBJ whole genome shotgun (WGS) entry which is preliminary data.</text>
</comment>
<feature type="domain" description="3-dehydroquinate synthase C-terminal" evidence="4">
    <location>
        <begin position="301"/>
        <end position="492"/>
    </location>
</feature>
<dbReference type="EMBL" id="VRMN01000001">
    <property type="protein sequence ID" value="KAA8497856.1"/>
    <property type="molecule type" value="Genomic_DNA"/>
</dbReference>
<reference evidence="6" key="1">
    <citation type="journal article" date="2019" name="Nat. Commun.">
        <title>Expansion of phycobilisome linker gene families in mesophilic red algae.</title>
        <authorList>
            <person name="Lee J."/>
            <person name="Kim D."/>
            <person name="Bhattacharya D."/>
            <person name="Yoon H.S."/>
        </authorList>
    </citation>
    <scope>NUCLEOTIDE SEQUENCE [LARGE SCALE GENOMIC DNA]</scope>
    <source>
        <strain evidence="6">CCMP 1328</strain>
    </source>
</reference>
<dbReference type="AlphaFoldDB" id="A0A5J4Z2J6"/>